<feature type="region of interest" description="Disordered" evidence="5">
    <location>
        <begin position="336"/>
        <end position="373"/>
    </location>
</feature>
<comment type="similarity">
    <text evidence="1">Belongs to the FGGY kinase family.</text>
</comment>
<keyword evidence="2" id="KW-0859">Xylose metabolism</keyword>
<keyword evidence="2" id="KW-0119">Carbohydrate metabolism</keyword>
<dbReference type="EMBL" id="JBHSLN010000022">
    <property type="protein sequence ID" value="MFC5297585.1"/>
    <property type="molecule type" value="Genomic_DNA"/>
</dbReference>
<sequence length="619" mass="63082">MPSLLCLDLGTSAAKAALLTLDGTTRAQASSGYPTVVTADGGAEQDPADWLRAARDAIAQLLHGTDEKPVALSITGQMQDLVLLTDGDPAPAILYSDTRAVAEAAEIGTILRREGRDSAGADWDQITGNEQDATSCAAMFRRLSRISPEVVGRARGVVFGPAGHLVHALGLGAWCDVTTASATGLLDARTRRWSDRIACAAGLSRAMLPELTRATGQVVGRTDETAAELLGLPVGLPVILAPGDAGATTLGIVGLEAGDEYAYLGTSGWLAAVVPEARRAGDGAGRDGLGDEAFADGPVRSQRADVPASSQRADGLVSSLRTDELAAGVSHHLAIGGRDDSAASPSVSSVTSFPSTSSSSPSPCSSPSPSASPRTLRISALRAAGAAAEWAREALLSGITPEEADEQLEHREAEHGRGPTGLLALPSIHGERYPVREPDLRAAIIGMGPSTAAIDMYAAVLEGVAHALAHAAVESAAGTSGSAVGAAPTPPASPVSPASPASLIPPASLTPPASPAVSPSAPRPLAVAGGGAASEPWLRILADVMGRPMRVVEDADAALLGCALAAADALQLEHTMRPLAEREGGRIVDPDPSAVRRHARFSRGHRALYRAIAEVGVLR</sequence>
<evidence type="ECO:0000313" key="9">
    <source>
        <dbReference type="Proteomes" id="UP001595937"/>
    </source>
</evidence>
<feature type="compositionally biased region" description="Low complexity" evidence="5">
    <location>
        <begin position="495"/>
        <end position="507"/>
    </location>
</feature>
<feature type="domain" description="Carbohydrate kinase FGGY N-terminal" evidence="6">
    <location>
        <begin position="5"/>
        <end position="251"/>
    </location>
</feature>
<dbReference type="PANTHER" id="PTHR43095:SF5">
    <property type="entry name" value="XYLULOSE KINASE"/>
    <property type="match status" value="1"/>
</dbReference>
<dbReference type="InterPro" id="IPR043129">
    <property type="entry name" value="ATPase_NBD"/>
</dbReference>
<feature type="compositionally biased region" description="Low complexity" evidence="5">
    <location>
        <begin position="515"/>
        <end position="527"/>
    </location>
</feature>
<keyword evidence="4 8" id="KW-0418">Kinase</keyword>
<dbReference type="InterPro" id="IPR018485">
    <property type="entry name" value="FGGY_C"/>
</dbReference>
<keyword evidence="9" id="KW-1185">Reference proteome</keyword>
<feature type="compositionally biased region" description="Basic and acidic residues" evidence="5">
    <location>
        <begin position="280"/>
        <end position="289"/>
    </location>
</feature>
<dbReference type="GeneID" id="303295890"/>
<gene>
    <name evidence="8" type="ORF">ACFPK8_08680</name>
</gene>
<evidence type="ECO:0000259" key="6">
    <source>
        <dbReference type="Pfam" id="PF00370"/>
    </source>
</evidence>
<dbReference type="Proteomes" id="UP001595937">
    <property type="component" value="Unassembled WGS sequence"/>
</dbReference>
<feature type="region of interest" description="Disordered" evidence="5">
    <location>
        <begin position="480"/>
        <end position="530"/>
    </location>
</feature>
<evidence type="ECO:0000256" key="1">
    <source>
        <dbReference type="ARBA" id="ARBA00009156"/>
    </source>
</evidence>
<dbReference type="GO" id="GO:0016301">
    <property type="term" value="F:kinase activity"/>
    <property type="evidence" value="ECO:0007669"/>
    <property type="project" value="UniProtKB-KW"/>
</dbReference>
<feature type="compositionally biased region" description="Low complexity" evidence="5">
    <location>
        <begin position="342"/>
        <end position="373"/>
    </location>
</feature>
<evidence type="ECO:0000256" key="2">
    <source>
        <dbReference type="ARBA" id="ARBA00022629"/>
    </source>
</evidence>
<keyword evidence="3" id="KW-0808">Transferase</keyword>
<evidence type="ECO:0000259" key="7">
    <source>
        <dbReference type="Pfam" id="PF02782"/>
    </source>
</evidence>
<feature type="domain" description="Carbohydrate kinase FGGY C-terminal" evidence="7">
    <location>
        <begin position="380"/>
        <end position="567"/>
    </location>
</feature>
<name>A0ABW0FG48_9MICO</name>
<dbReference type="InterPro" id="IPR050406">
    <property type="entry name" value="FGGY_Carb_Kinase"/>
</dbReference>
<evidence type="ECO:0000256" key="3">
    <source>
        <dbReference type="ARBA" id="ARBA00022679"/>
    </source>
</evidence>
<evidence type="ECO:0000313" key="8">
    <source>
        <dbReference type="EMBL" id="MFC5297585.1"/>
    </source>
</evidence>
<dbReference type="Pfam" id="PF00370">
    <property type="entry name" value="FGGY_N"/>
    <property type="match status" value="1"/>
</dbReference>
<accession>A0ABW0FG48</accession>
<feature type="region of interest" description="Disordered" evidence="5">
    <location>
        <begin position="280"/>
        <end position="315"/>
    </location>
</feature>
<evidence type="ECO:0000256" key="4">
    <source>
        <dbReference type="ARBA" id="ARBA00022777"/>
    </source>
</evidence>
<proteinExistence type="inferred from homology"/>
<dbReference type="PANTHER" id="PTHR43095">
    <property type="entry name" value="SUGAR KINASE"/>
    <property type="match status" value="1"/>
</dbReference>
<dbReference type="Gene3D" id="3.30.420.40">
    <property type="match status" value="2"/>
</dbReference>
<organism evidence="8 9">
    <name type="scientific">Brachybacterium tyrofermentans</name>
    <dbReference type="NCBI Taxonomy" id="47848"/>
    <lineage>
        <taxon>Bacteria</taxon>
        <taxon>Bacillati</taxon>
        <taxon>Actinomycetota</taxon>
        <taxon>Actinomycetes</taxon>
        <taxon>Micrococcales</taxon>
        <taxon>Dermabacteraceae</taxon>
        <taxon>Brachybacterium</taxon>
    </lineage>
</organism>
<dbReference type="Pfam" id="PF02782">
    <property type="entry name" value="FGGY_C"/>
    <property type="match status" value="1"/>
</dbReference>
<reference evidence="9" key="1">
    <citation type="journal article" date="2019" name="Int. J. Syst. Evol. Microbiol.">
        <title>The Global Catalogue of Microorganisms (GCM) 10K type strain sequencing project: providing services to taxonomists for standard genome sequencing and annotation.</title>
        <authorList>
            <consortium name="The Broad Institute Genomics Platform"/>
            <consortium name="The Broad Institute Genome Sequencing Center for Infectious Disease"/>
            <person name="Wu L."/>
            <person name="Ma J."/>
        </authorList>
    </citation>
    <scope>NUCLEOTIDE SEQUENCE [LARGE SCALE GENOMIC DNA]</scope>
    <source>
        <strain evidence="9">CGMCC 1.16455</strain>
    </source>
</reference>
<comment type="caution">
    <text evidence="8">The sequence shown here is derived from an EMBL/GenBank/DDBJ whole genome shotgun (WGS) entry which is preliminary data.</text>
</comment>
<protein>
    <submittedName>
        <fullName evidence="8">FGGY family carbohydrate kinase</fullName>
    </submittedName>
</protein>
<dbReference type="InterPro" id="IPR018484">
    <property type="entry name" value="FGGY_N"/>
</dbReference>
<evidence type="ECO:0000256" key="5">
    <source>
        <dbReference type="SAM" id="MobiDB-lite"/>
    </source>
</evidence>
<dbReference type="RefSeq" id="WP_343922120.1">
    <property type="nucleotide sequence ID" value="NZ_BAAAIR010000006.1"/>
</dbReference>
<dbReference type="SUPFAM" id="SSF53067">
    <property type="entry name" value="Actin-like ATPase domain"/>
    <property type="match status" value="3"/>
</dbReference>